<feature type="transmembrane region" description="Helical" evidence="1">
    <location>
        <begin position="194"/>
        <end position="217"/>
    </location>
</feature>
<feature type="transmembrane region" description="Helical" evidence="1">
    <location>
        <begin position="362"/>
        <end position="380"/>
    </location>
</feature>
<name>A0ABM5NPQ0_MESH1</name>
<feature type="transmembrane region" description="Helical" evidence="1">
    <location>
        <begin position="293"/>
        <end position="314"/>
    </location>
</feature>
<dbReference type="EMBL" id="CP003131">
    <property type="protein sequence ID" value="AGM22119.1"/>
    <property type="molecule type" value="Genomic_DNA"/>
</dbReference>
<gene>
    <name evidence="2" type="ORF">MHP168L_339</name>
</gene>
<proteinExistence type="predicted"/>
<feature type="transmembrane region" description="Helical" evidence="1">
    <location>
        <begin position="157"/>
        <end position="182"/>
    </location>
</feature>
<keyword evidence="1" id="KW-0812">Transmembrane</keyword>
<dbReference type="Proteomes" id="UP000013962">
    <property type="component" value="Chromosome"/>
</dbReference>
<accession>A0ABM5NPQ0</accession>
<feature type="transmembrane region" description="Helical" evidence="1">
    <location>
        <begin position="31"/>
        <end position="54"/>
    </location>
</feature>
<feature type="transmembrane region" description="Helical" evidence="1">
    <location>
        <begin position="74"/>
        <end position="97"/>
    </location>
</feature>
<sequence length="390" mass="45984">MYIKKGVNIRYLINLKFKMNRKLNYDNSIKFILIFLLSIFKTIIFISLIILYSVSDVDGKPITRSSSQTPIERLNATMLAIFVGSLAFSLALRTIFARNLRNDEVFKQSGLDVKQYSIGFKFIPLITSIVLITKSLNDKNPISNDWTTRQLILKWKIINFIKDLVVFLWLSSIVLAIVSLILRSRTNNTMFEEFNEVVIIIIFIGIFYFLIPFYFLASYSLKIYRLINKREKTYWESASYVFFMPFFYFNAWKNVLRLSKKLKITENTIASQNEVEKQVINNKIIRQFYQFTVVKNIFHLIFLIVFTTTMWLFITKNEILRNTGVSLIFFNLFNISTMTYLIYIGPRYLADSVNIHSKRISLILYILDIFIPTVSIYNLIKYKQNKTILV</sequence>
<feature type="transmembrane region" description="Helical" evidence="1">
    <location>
        <begin position="237"/>
        <end position="256"/>
    </location>
</feature>
<keyword evidence="3" id="KW-1185">Reference proteome</keyword>
<keyword evidence="1" id="KW-0472">Membrane</keyword>
<reference evidence="2 3" key="1">
    <citation type="journal article" date="2013" name="BMC Genomics">
        <title>Comparative genomic analyses of Mycoplasma hyopneumoniae pathogenic 168 strain and its high-passaged attenuated strain.</title>
        <authorList>
            <person name="Liu W."/>
            <person name="Xiao S."/>
            <person name="Li M."/>
            <person name="Guo S."/>
            <person name="Li S."/>
            <person name="Luo R."/>
            <person name="Feng Z."/>
            <person name="Li B."/>
            <person name="Zhou Z."/>
            <person name="Shao G."/>
            <person name="Chen H."/>
            <person name="Fang L."/>
        </authorList>
    </citation>
    <scope>NUCLEOTIDE SEQUENCE [LARGE SCALE GENOMIC DNA]</scope>
    <source>
        <strain evidence="2 3">168-L</strain>
    </source>
</reference>
<organism evidence="2 3">
    <name type="scientific">Mesomycoplasma hyopneumoniae 168-L</name>
    <dbReference type="NCBI Taxonomy" id="1116211"/>
    <lineage>
        <taxon>Bacteria</taxon>
        <taxon>Bacillati</taxon>
        <taxon>Mycoplasmatota</taxon>
        <taxon>Mycoplasmoidales</taxon>
        <taxon>Metamycoplasmataceae</taxon>
        <taxon>Mesomycoplasma</taxon>
    </lineage>
</organism>
<protein>
    <recommendedName>
        <fullName evidence="4">Transmembrane protein</fullName>
    </recommendedName>
</protein>
<keyword evidence="1" id="KW-1133">Transmembrane helix</keyword>
<evidence type="ECO:0000313" key="2">
    <source>
        <dbReference type="EMBL" id="AGM22119.1"/>
    </source>
</evidence>
<evidence type="ECO:0008006" key="4">
    <source>
        <dbReference type="Google" id="ProtNLM"/>
    </source>
</evidence>
<feature type="transmembrane region" description="Helical" evidence="1">
    <location>
        <begin position="326"/>
        <end position="350"/>
    </location>
</feature>
<evidence type="ECO:0000313" key="3">
    <source>
        <dbReference type="Proteomes" id="UP000013962"/>
    </source>
</evidence>
<evidence type="ECO:0000256" key="1">
    <source>
        <dbReference type="SAM" id="Phobius"/>
    </source>
</evidence>